<comment type="caution">
    <text evidence="3">The sequence shown here is derived from an EMBL/GenBank/DDBJ whole genome shotgun (WGS) entry which is preliminary data.</text>
</comment>
<proteinExistence type="predicted"/>
<dbReference type="GO" id="GO:0005524">
    <property type="term" value="F:ATP binding"/>
    <property type="evidence" value="ECO:0007669"/>
    <property type="project" value="InterPro"/>
</dbReference>
<feature type="region of interest" description="Disordered" evidence="1">
    <location>
        <begin position="732"/>
        <end position="767"/>
    </location>
</feature>
<organism evidence="3 4">
    <name type="scientific">Ophiocordyceps camponoti-floridani</name>
    <dbReference type="NCBI Taxonomy" id="2030778"/>
    <lineage>
        <taxon>Eukaryota</taxon>
        <taxon>Fungi</taxon>
        <taxon>Dikarya</taxon>
        <taxon>Ascomycota</taxon>
        <taxon>Pezizomycotina</taxon>
        <taxon>Sordariomycetes</taxon>
        <taxon>Hypocreomycetidae</taxon>
        <taxon>Hypocreales</taxon>
        <taxon>Ophiocordycipitaceae</taxon>
        <taxon>Ophiocordyceps</taxon>
    </lineage>
</organism>
<keyword evidence="4" id="KW-1185">Reference proteome</keyword>
<dbReference type="Pfam" id="PF00004">
    <property type="entry name" value="AAA"/>
    <property type="match status" value="1"/>
</dbReference>
<evidence type="ECO:0000256" key="1">
    <source>
        <dbReference type="SAM" id="MobiDB-lite"/>
    </source>
</evidence>
<evidence type="ECO:0000313" key="4">
    <source>
        <dbReference type="Proteomes" id="UP000562929"/>
    </source>
</evidence>
<dbReference type="EMBL" id="JAACLJ010000006">
    <property type="protein sequence ID" value="KAF4584191.1"/>
    <property type="molecule type" value="Genomic_DNA"/>
</dbReference>
<evidence type="ECO:0000313" key="3">
    <source>
        <dbReference type="EMBL" id="KAF4584191.1"/>
    </source>
</evidence>
<dbReference type="Gene3D" id="3.40.50.300">
    <property type="entry name" value="P-loop containing nucleotide triphosphate hydrolases"/>
    <property type="match status" value="1"/>
</dbReference>
<dbReference type="OrthoDB" id="10042665at2759"/>
<feature type="compositionally biased region" description="Basic residues" evidence="1">
    <location>
        <begin position="159"/>
        <end position="189"/>
    </location>
</feature>
<dbReference type="PANTHER" id="PTHR46411:SF1">
    <property type="entry name" value="FAMILY ATPASE, PUTATIVE (AFU_ORTHOLOGUE AFUA_7G05752)-RELATED"/>
    <property type="match status" value="1"/>
</dbReference>
<gene>
    <name evidence="3" type="ORF">GQ602_005564</name>
</gene>
<feature type="domain" description="AAA+ ATPase" evidence="2">
    <location>
        <begin position="854"/>
        <end position="978"/>
    </location>
</feature>
<dbReference type="InterPro" id="IPR003593">
    <property type="entry name" value="AAA+_ATPase"/>
</dbReference>
<accession>A0A8H4Q3I3</accession>
<dbReference type="Proteomes" id="UP000562929">
    <property type="component" value="Unassembled WGS sequence"/>
</dbReference>
<feature type="region of interest" description="Disordered" evidence="1">
    <location>
        <begin position="291"/>
        <end position="326"/>
    </location>
</feature>
<feature type="compositionally biased region" description="Basic residues" evidence="1">
    <location>
        <begin position="100"/>
        <end position="113"/>
    </location>
</feature>
<feature type="region of interest" description="Disordered" evidence="1">
    <location>
        <begin position="65"/>
        <end position="219"/>
    </location>
</feature>
<dbReference type="AlphaFoldDB" id="A0A8H4Q3I3"/>
<protein>
    <submittedName>
        <fullName evidence="3">AAA family ATPase</fullName>
    </submittedName>
</protein>
<name>A0A8H4Q3I3_9HYPO</name>
<reference evidence="3 4" key="1">
    <citation type="journal article" date="2020" name="G3 (Bethesda)">
        <title>Genetic Underpinnings of Host Manipulation by Ophiocordyceps as Revealed by Comparative Transcriptomics.</title>
        <authorList>
            <person name="Will I."/>
            <person name="Das B."/>
            <person name="Trinh T."/>
            <person name="Brachmann A."/>
            <person name="Ohm R.A."/>
            <person name="de Bekker C."/>
        </authorList>
    </citation>
    <scope>NUCLEOTIDE SEQUENCE [LARGE SCALE GENOMIC DNA]</scope>
    <source>
        <strain evidence="3 4">EC05</strain>
    </source>
</reference>
<dbReference type="SUPFAM" id="SSF52540">
    <property type="entry name" value="P-loop containing nucleoside triphosphate hydrolases"/>
    <property type="match status" value="1"/>
</dbReference>
<dbReference type="InterPro" id="IPR003959">
    <property type="entry name" value="ATPase_AAA_core"/>
</dbReference>
<evidence type="ECO:0000259" key="2">
    <source>
        <dbReference type="SMART" id="SM00382"/>
    </source>
</evidence>
<dbReference type="SMART" id="SM00382">
    <property type="entry name" value="AAA"/>
    <property type="match status" value="1"/>
</dbReference>
<dbReference type="InterPro" id="IPR054289">
    <property type="entry name" value="DUF7025"/>
</dbReference>
<dbReference type="Pfam" id="PF22942">
    <property type="entry name" value="DUF7025"/>
    <property type="match status" value="1"/>
</dbReference>
<dbReference type="InterPro" id="IPR027417">
    <property type="entry name" value="P-loop_NTPase"/>
</dbReference>
<feature type="compositionally biased region" description="Polar residues" evidence="1">
    <location>
        <begin position="70"/>
        <end position="82"/>
    </location>
</feature>
<dbReference type="GO" id="GO:0016887">
    <property type="term" value="F:ATP hydrolysis activity"/>
    <property type="evidence" value="ECO:0007669"/>
    <property type="project" value="InterPro"/>
</dbReference>
<dbReference type="PANTHER" id="PTHR46411">
    <property type="entry name" value="FAMILY ATPASE, PUTATIVE-RELATED"/>
    <property type="match status" value="1"/>
</dbReference>
<sequence>MYSTVSTARRLASNLANSQLLGPSELRLSPGTISGIIALLLPGLYFQVHSLSYRGSTYRKEPECMLPPAQESTRVISDTAQPNKKDRHAARSSQKDGGKTKVKQTTSKKHNAKTSKLIVSPCEEDDSSSTSQLDDASSDSESDSVDSTVSESESDAPKKKQTLRNSKSRQPPHKTKGKRKSLRSGRRRHDSSDSDSDSTGSILTTDAVFGDGRSSDGRVDVRDLGRIDLYEHLNRLELCVSQLQLQLAQTSGLTATASAGHVYGMASAGPNALNLSTGNCGNLLPPAGSGHCPTPTPAPLPAGGLSSRMGQGSRSARPPLGLRDRTPAPRLSMQEVVIDQSSRKPPIMEKKTGSKGVKTDFKRVDWVWDTSLYTYKLQDTAEMSFNSLYDEYIFHVRRTFDCEGKYRATFVDIRSKLLRECLQDVIGNVRGASLVDETPKLDPNLLFLYLEDFRVHVKHLRKMTPAGGDKKERKKMEARLRDKRKQLKVLIRYLDEDYAKIKDSLYPMLDSGVITFDLLWALWKPNTLVYGTTYGSVEDPRVFKVDMAYHQSSIMRGNFYIIEGKYLEFDGKKFGYGTSAEDISEFQGARKITSLPCYPLKYHKDEARVRQNLIERGKKFVALSGVHYKCYSGVAYMKRKKGSIIKFNVQQSRIMVDPAIFRRMNPNYAVSMVRPKDHDTLSDDCMSDESNLCESDSLDERRAKIRFVSKLFKGDKGDMLVSKTADGSKGRVLESLPKAASDSSTNVTEREPSDSSMNGAEAAETPVETPAETLPHFSDENFLIASPVVFGFSFSEKQWLELSVSAVKDISWNEKAWDSLVLEPETKDLIQALVQSRKYHAAQTIDDVIQGKGKGLVTVLHGPPGTGKTLTAEGISELLKCPLYMASAGELGTDSRYLETELQKILDICHAWGAILLLDEADVFLEKRNMQDIHRNALVSIFLRQLEYFQGILFLTTNRVETFDEAFQSRIHVALRYDSLDTKAKKTIFGMFIQRIKALGRLELQPFTDEDLEDLARHDLNGREIKNVVGSAQDLAVSKSEVFSMRHIRKVLDVHAKFGRDLRGGPGYEEAMRSYF</sequence>
<dbReference type="CDD" id="cd19481">
    <property type="entry name" value="RecA-like_protease"/>
    <property type="match status" value="1"/>
</dbReference>